<reference evidence="2" key="1">
    <citation type="submission" date="2024-06" db="EMBL/GenBank/DDBJ databases">
        <authorList>
            <consortium name="consrtm"/>
            <person name="Uemura M."/>
            <person name="Terahara T."/>
        </authorList>
    </citation>
    <scope>NUCLEOTIDE SEQUENCE</scope>
    <source>
        <strain evidence="2">KM77-8</strain>
    </source>
</reference>
<protein>
    <submittedName>
        <fullName evidence="2">Uncharacterized protein</fullName>
    </submittedName>
</protein>
<sequence length="75" mass="8043">MRAWESGRSTPRGRNRETYTRLLAGLAEEAASVRQKEQGAPVLTVRPDRNSVAPEPSSFAQAPPPSPAPAPKPPP</sequence>
<gene>
    <name evidence="2" type="ORF">SHKM778_10530</name>
</gene>
<feature type="compositionally biased region" description="Pro residues" evidence="1">
    <location>
        <begin position="62"/>
        <end position="75"/>
    </location>
</feature>
<evidence type="ECO:0000313" key="2">
    <source>
        <dbReference type="EMBL" id="BFO14665.1"/>
    </source>
</evidence>
<organism evidence="2">
    <name type="scientific">Streptomyces haneummycinicus</name>
    <dbReference type="NCBI Taxonomy" id="3074435"/>
    <lineage>
        <taxon>Bacteria</taxon>
        <taxon>Bacillati</taxon>
        <taxon>Actinomycetota</taxon>
        <taxon>Actinomycetes</taxon>
        <taxon>Kitasatosporales</taxon>
        <taxon>Streptomycetaceae</taxon>
        <taxon>Streptomyces</taxon>
    </lineage>
</organism>
<evidence type="ECO:0000256" key="1">
    <source>
        <dbReference type="SAM" id="MobiDB-lite"/>
    </source>
</evidence>
<reference evidence="2" key="2">
    <citation type="submission" date="2024-07" db="EMBL/GenBank/DDBJ databases">
        <title>Streptomyces haneummycinica sp. nov., a new antibiotic-producing actinobacterium isolated from marine sediment.</title>
        <authorList>
            <person name="Uemura M."/>
            <person name="Hamada M."/>
            <person name="Hirano S."/>
            <person name="Kobayashi K."/>
            <person name="Ohshiro T."/>
            <person name="Kobayashi T."/>
            <person name="Terahara T."/>
        </authorList>
    </citation>
    <scope>NUCLEOTIDE SEQUENCE</scope>
    <source>
        <strain evidence="2">KM77-8</strain>
    </source>
</reference>
<dbReference type="EMBL" id="AP035768">
    <property type="protein sequence ID" value="BFO14665.1"/>
    <property type="molecule type" value="Genomic_DNA"/>
</dbReference>
<accession>A0AAT9HBB0</accession>
<name>A0AAT9HBB0_9ACTN</name>
<feature type="region of interest" description="Disordered" evidence="1">
    <location>
        <begin position="30"/>
        <end position="75"/>
    </location>
</feature>
<dbReference type="AlphaFoldDB" id="A0AAT9HBB0"/>
<proteinExistence type="predicted"/>